<evidence type="ECO:0000313" key="2">
    <source>
        <dbReference type="EMBL" id="SIQ96595.1"/>
    </source>
</evidence>
<reference evidence="3" key="1">
    <citation type="submission" date="2017-01" db="EMBL/GenBank/DDBJ databases">
        <authorList>
            <person name="Varghese N."/>
            <person name="Submissions S."/>
        </authorList>
    </citation>
    <scope>NUCLEOTIDE SEQUENCE [LARGE SCALE GENOMIC DNA]</scope>
    <source>
        <strain evidence="3">ATCC 51758</strain>
    </source>
</reference>
<dbReference type="AlphaFoldDB" id="A0A1N6X2U1"/>
<evidence type="ECO:0000313" key="3">
    <source>
        <dbReference type="Proteomes" id="UP000186819"/>
    </source>
</evidence>
<dbReference type="Proteomes" id="UP000186819">
    <property type="component" value="Unassembled WGS sequence"/>
</dbReference>
<name>A0A1N6X2U1_9RHOO</name>
<dbReference type="EMBL" id="FTMD01000008">
    <property type="protein sequence ID" value="SIQ96595.1"/>
    <property type="molecule type" value="Genomic_DNA"/>
</dbReference>
<protein>
    <submittedName>
        <fullName evidence="2">Uncharacterized protein</fullName>
    </submittedName>
</protein>
<keyword evidence="1" id="KW-1133">Transmembrane helix</keyword>
<keyword evidence="3" id="KW-1185">Reference proteome</keyword>
<dbReference type="STRING" id="34027.SAMN05421829_108167"/>
<keyword evidence="1" id="KW-0812">Transmembrane</keyword>
<proteinExistence type="predicted"/>
<keyword evidence="1" id="KW-0472">Membrane</keyword>
<organism evidence="2 3">
    <name type="scientific">Aromatoleum tolulyticum</name>
    <dbReference type="NCBI Taxonomy" id="34027"/>
    <lineage>
        <taxon>Bacteria</taxon>
        <taxon>Pseudomonadati</taxon>
        <taxon>Pseudomonadota</taxon>
        <taxon>Betaproteobacteria</taxon>
        <taxon>Rhodocyclales</taxon>
        <taxon>Rhodocyclaceae</taxon>
        <taxon>Aromatoleum</taxon>
    </lineage>
</organism>
<gene>
    <name evidence="2" type="ORF">SAMN05421829_108167</name>
</gene>
<accession>A0A1N6X2U1</accession>
<evidence type="ECO:0000256" key="1">
    <source>
        <dbReference type="SAM" id="Phobius"/>
    </source>
</evidence>
<sequence>MPSANISRKSSNWKSTYLRILTSGPAGPEDWSSAAKLIESGYADGKYARDKARDTYGEVKKLIEFSVNIRGQLFADELAEQLHRTSWRYRLMQACLALLGYGMGFASGLGVELAKQAVGG</sequence>
<feature type="transmembrane region" description="Helical" evidence="1">
    <location>
        <begin position="91"/>
        <end position="111"/>
    </location>
</feature>